<sequence length="1115" mass="122734">MTVDASSIVEQCYSVSADVIAEDADTMTLLVVRWNRTGDNRSVPGLFCRLKVLEVAGEVDQLTIPILGPCEALGRHVMLRGQAYLDSPGSLDYTGAALITGWGPGRGKVLVAFTLVKHVVGMACDKVRRRLTDEVNESIWALNWLAGSSATNTKFSSLGQRAAVDHLYDTLNSFRPPSEVASDEEAMRALLGSGAPYSGDDDLTVVPYDRALVSIPGEGRAPVPLTEVQPPGAAKMIVDFDTHLLKDDNQWGAEMERGLEHIGSYMDPRLRFSRRSYLNFIGDPFRGGLLARRRDDQVRGRMSVFFVRKKSGKHRFVVDCRRVDARFRERPHVPMGSGSSWADVVMDTDRAPPPPFRAGPELALPRCDNFVAAASSKARADALREDCKRRLTSLGFEVHEEEAARRWAESLGFAIDGLTGEHRPSPTKAWRLRQVCRRLSRQRPWLSGRQLERLLGHATFQFLGHRPLLSIFRSCCTFVQCNYLRPRRLWRSAAEELRAAAAMLPFARANMRRPWASEVEVFDASPAGCGILSAALPKEVVAEIGKTEELELREILVSPLEMKSIGRQSIPRYLQLCGEFSDFVAAHGSDFSADEVVGEALVQRTNFLYLDGWQAAPVARHSQLPRAWEAAVAGAVTGRGGLESAQGRLVMHEAHLRAGEAARLRAGDLAPPVGRRRSHARVVLILDSSSPSIPAKISALDDVVTLADWLFPTAQALPLLRDQRSPHEPLFVTTPRGGRRFLDPTLLDLWLANWNLTSCQFRHSDLRRRARSAHRLVPDIVDRGRAGIPTEAFDVADGPGGDLLRPEACAAAAAAFAQPVQISAPRGARPGHPSTSRRIAAAADRLAAALREALNGTAAAAELLDEEVLEAVQWARYHDRVNSVQLVVYANKAHENLGVLQASGPLPLRVLSQDGEWKGTMDKLIGYWSFLQTVDDADIVAFVDAFDVFPNGIDGHELLRRYFSFGRPVVISAEENIFPREVAPLADEAIEILAEMGAANSSAPSRFLNAGGIIGRGWALRRIYNDVRENMYELWRYLIRHAEASRGAGRAPLLALDTEQLIFGSTVYVKDNWPDVFGADVMGGVRGSHSIDVDVALVFDAPQELARRTRPCRAG</sequence>
<reference evidence="1" key="1">
    <citation type="submission" date="2023-10" db="EMBL/GenBank/DDBJ databases">
        <authorList>
            <person name="Chen Y."/>
            <person name="Shah S."/>
            <person name="Dougan E. K."/>
            <person name="Thang M."/>
            <person name="Chan C."/>
        </authorList>
    </citation>
    <scope>NUCLEOTIDE SEQUENCE [LARGE SCALE GENOMIC DNA]</scope>
</reference>
<organism evidence="1 2">
    <name type="scientific">Prorocentrum cordatum</name>
    <dbReference type="NCBI Taxonomy" id="2364126"/>
    <lineage>
        <taxon>Eukaryota</taxon>
        <taxon>Sar</taxon>
        <taxon>Alveolata</taxon>
        <taxon>Dinophyceae</taxon>
        <taxon>Prorocentrales</taxon>
        <taxon>Prorocentraceae</taxon>
        <taxon>Prorocentrum</taxon>
    </lineage>
</organism>
<proteinExistence type="predicted"/>
<accession>A0ABN9XB78</accession>
<dbReference type="CDD" id="cd22997">
    <property type="entry name" value="GT_LH"/>
    <property type="match status" value="1"/>
</dbReference>
<protein>
    <submittedName>
        <fullName evidence="1">Uncharacterized protein</fullName>
    </submittedName>
</protein>
<dbReference type="Proteomes" id="UP001189429">
    <property type="component" value="Unassembled WGS sequence"/>
</dbReference>
<name>A0ABN9XB78_9DINO</name>
<comment type="caution">
    <text evidence="1">The sequence shown here is derived from an EMBL/GenBank/DDBJ whole genome shotgun (WGS) entry which is preliminary data.</text>
</comment>
<keyword evidence="2" id="KW-1185">Reference proteome</keyword>
<evidence type="ECO:0000313" key="2">
    <source>
        <dbReference type="Proteomes" id="UP001189429"/>
    </source>
</evidence>
<evidence type="ECO:0000313" key="1">
    <source>
        <dbReference type="EMBL" id="CAK0895481.1"/>
    </source>
</evidence>
<gene>
    <name evidence="1" type="ORF">PCOR1329_LOCUS74218</name>
</gene>
<dbReference type="EMBL" id="CAUYUJ010020048">
    <property type="protein sequence ID" value="CAK0895481.1"/>
    <property type="molecule type" value="Genomic_DNA"/>
</dbReference>